<dbReference type="InterPro" id="IPR007627">
    <property type="entry name" value="RNA_pol_sigma70_r2"/>
</dbReference>
<dbReference type="InterPro" id="IPR039425">
    <property type="entry name" value="RNA_pol_sigma-70-like"/>
</dbReference>
<dbReference type="AlphaFoldDB" id="X5E0T5"/>
<dbReference type="SUPFAM" id="SSF88946">
    <property type="entry name" value="Sigma2 domain of RNA polymerase sigma factors"/>
    <property type="match status" value="1"/>
</dbReference>
<dbReference type="RefSeq" id="WP_038564731.1">
    <property type="nucleotide sequence ID" value="NZ_FOHT01000004.1"/>
</dbReference>
<dbReference type="Pfam" id="PF08281">
    <property type="entry name" value="Sigma70_r4_2"/>
    <property type="match status" value="1"/>
</dbReference>
<dbReference type="Pfam" id="PF04542">
    <property type="entry name" value="Sigma70_r2"/>
    <property type="match status" value="1"/>
</dbReference>
<reference evidence="7 9" key="1">
    <citation type="submission" date="2014-03" db="EMBL/GenBank/DDBJ databases">
        <title>Complete genome sequence of a deeply braunched marine Bacteroidia bacterium Draconibacterium orientale type strain FH5T.</title>
        <authorList>
            <person name="Li X."/>
            <person name="Wang X."/>
            <person name="Xie Z."/>
            <person name="Du Z."/>
            <person name="Chen G."/>
        </authorList>
    </citation>
    <scope>NUCLEOTIDE SEQUENCE [LARGE SCALE GENOMIC DNA]</scope>
    <source>
        <strain evidence="7 9">FH5</strain>
    </source>
</reference>
<dbReference type="HOGENOM" id="CLU_047691_3_2_10"/>
<organism evidence="8 10">
    <name type="scientific">Draconibacterium orientale</name>
    <dbReference type="NCBI Taxonomy" id="1168034"/>
    <lineage>
        <taxon>Bacteria</taxon>
        <taxon>Pseudomonadati</taxon>
        <taxon>Bacteroidota</taxon>
        <taxon>Bacteroidia</taxon>
        <taxon>Marinilabiliales</taxon>
        <taxon>Prolixibacteraceae</taxon>
        <taxon>Draconibacterium</taxon>
    </lineage>
</organism>
<evidence type="ECO:0000256" key="1">
    <source>
        <dbReference type="ARBA" id="ARBA00010641"/>
    </source>
</evidence>
<gene>
    <name evidence="7" type="ORF">FH5T_12595</name>
    <name evidence="8" type="ORF">SAMN05444285_10484</name>
</gene>
<keyword evidence="4" id="KW-0804">Transcription</keyword>
<evidence type="ECO:0000256" key="4">
    <source>
        <dbReference type="ARBA" id="ARBA00023163"/>
    </source>
</evidence>
<dbReference type="InterPro" id="IPR036388">
    <property type="entry name" value="WH-like_DNA-bd_sf"/>
</dbReference>
<dbReference type="InterPro" id="IPR013324">
    <property type="entry name" value="RNA_pol_sigma_r3/r4-like"/>
</dbReference>
<dbReference type="OrthoDB" id="1056775at2"/>
<dbReference type="GO" id="GO:0003677">
    <property type="term" value="F:DNA binding"/>
    <property type="evidence" value="ECO:0007669"/>
    <property type="project" value="InterPro"/>
</dbReference>
<dbReference type="Gene3D" id="1.10.1740.10">
    <property type="match status" value="1"/>
</dbReference>
<dbReference type="Proteomes" id="UP000181981">
    <property type="component" value="Unassembled WGS sequence"/>
</dbReference>
<keyword evidence="3" id="KW-0731">Sigma factor</keyword>
<comment type="similarity">
    <text evidence="1">Belongs to the sigma-70 factor family. ECF subfamily.</text>
</comment>
<dbReference type="InterPro" id="IPR013249">
    <property type="entry name" value="RNA_pol_sigma70_r4_t2"/>
</dbReference>
<evidence type="ECO:0000313" key="9">
    <source>
        <dbReference type="Proteomes" id="UP000023772"/>
    </source>
</evidence>
<dbReference type="EMBL" id="FOHT01000004">
    <property type="protein sequence ID" value="SES97766.1"/>
    <property type="molecule type" value="Genomic_DNA"/>
</dbReference>
<feature type="domain" description="RNA polymerase sigma-70 region 2" evidence="5">
    <location>
        <begin position="22"/>
        <end position="87"/>
    </location>
</feature>
<dbReference type="KEGG" id="dori:FH5T_12595"/>
<dbReference type="InterPro" id="IPR014284">
    <property type="entry name" value="RNA_pol_sigma-70_dom"/>
</dbReference>
<name>X5E0T5_9BACT</name>
<evidence type="ECO:0000256" key="2">
    <source>
        <dbReference type="ARBA" id="ARBA00023015"/>
    </source>
</evidence>
<dbReference type="EMBL" id="CP007451">
    <property type="protein sequence ID" value="AHW60171.1"/>
    <property type="molecule type" value="Genomic_DNA"/>
</dbReference>
<evidence type="ECO:0000313" key="10">
    <source>
        <dbReference type="Proteomes" id="UP000181981"/>
    </source>
</evidence>
<dbReference type="STRING" id="1168034.FH5T_12595"/>
<dbReference type="NCBIfam" id="TIGR02937">
    <property type="entry name" value="sigma70-ECF"/>
    <property type="match status" value="1"/>
</dbReference>
<dbReference type="InterPro" id="IPR013325">
    <property type="entry name" value="RNA_pol_sigma_r2"/>
</dbReference>
<evidence type="ECO:0000256" key="3">
    <source>
        <dbReference type="ARBA" id="ARBA00023082"/>
    </source>
</evidence>
<keyword evidence="2" id="KW-0805">Transcription regulation</keyword>
<dbReference type="CDD" id="cd06171">
    <property type="entry name" value="Sigma70_r4"/>
    <property type="match status" value="1"/>
</dbReference>
<accession>X5E0T5</accession>
<reference evidence="8 10" key="2">
    <citation type="submission" date="2016-10" db="EMBL/GenBank/DDBJ databases">
        <authorList>
            <person name="de Groot N.N."/>
        </authorList>
    </citation>
    <scope>NUCLEOTIDE SEQUENCE [LARGE SCALE GENOMIC DNA]</scope>
    <source>
        <strain evidence="8 10">DSM 25947</strain>
    </source>
</reference>
<dbReference type="GO" id="GO:0016987">
    <property type="term" value="F:sigma factor activity"/>
    <property type="evidence" value="ECO:0007669"/>
    <property type="project" value="UniProtKB-KW"/>
</dbReference>
<dbReference type="eggNOG" id="COG1595">
    <property type="taxonomic scope" value="Bacteria"/>
</dbReference>
<dbReference type="SUPFAM" id="SSF88659">
    <property type="entry name" value="Sigma3 and sigma4 domains of RNA polymerase sigma factors"/>
    <property type="match status" value="1"/>
</dbReference>
<proteinExistence type="inferred from homology"/>
<dbReference type="Gene3D" id="1.10.10.10">
    <property type="entry name" value="Winged helix-like DNA-binding domain superfamily/Winged helix DNA-binding domain"/>
    <property type="match status" value="1"/>
</dbReference>
<feature type="domain" description="RNA polymerase sigma factor 70 region 4 type 2" evidence="6">
    <location>
        <begin position="116"/>
        <end position="165"/>
    </location>
</feature>
<dbReference type="Proteomes" id="UP000023772">
    <property type="component" value="Chromosome"/>
</dbReference>
<dbReference type="PANTHER" id="PTHR43133">
    <property type="entry name" value="RNA POLYMERASE ECF-TYPE SIGMA FACTO"/>
    <property type="match status" value="1"/>
</dbReference>
<protein>
    <submittedName>
        <fullName evidence="7 8">RNA polymerase sigma-70 factor</fullName>
    </submittedName>
</protein>
<sequence>MEDLKKIISGCASGKKRAQEQLYQLFAPKMFGVCLRYAKDSTEAEDNLQEGFIKVFQNIGSFRHEGSFEGWIRRIMVNVSLEKFRKQHVLHPVEDVSIYEGQNVSDDILAGISAKELIAEIQQLPPRYRMVFNLFVIEGMNHQEISEEMKITVGTSKSNLARAREILKRRVKELYGDIEKTSNYTAGWVKN</sequence>
<evidence type="ECO:0000259" key="5">
    <source>
        <dbReference type="Pfam" id="PF04542"/>
    </source>
</evidence>
<dbReference type="PANTHER" id="PTHR43133:SF46">
    <property type="entry name" value="RNA POLYMERASE SIGMA-70 FACTOR ECF SUBFAMILY"/>
    <property type="match status" value="1"/>
</dbReference>
<evidence type="ECO:0000313" key="7">
    <source>
        <dbReference type="EMBL" id="AHW60171.1"/>
    </source>
</evidence>
<evidence type="ECO:0000313" key="8">
    <source>
        <dbReference type="EMBL" id="SES97766.1"/>
    </source>
</evidence>
<keyword evidence="9" id="KW-1185">Reference proteome</keyword>
<dbReference type="GO" id="GO:0006352">
    <property type="term" value="P:DNA-templated transcription initiation"/>
    <property type="evidence" value="ECO:0007669"/>
    <property type="project" value="InterPro"/>
</dbReference>
<evidence type="ECO:0000259" key="6">
    <source>
        <dbReference type="Pfam" id="PF08281"/>
    </source>
</evidence>